<gene>
    <name evidence="1" type="ORF">ESV85_10730</name>
</gene>
<dbReference type="EMBL" id="VORW01000005">
    <property type="protein sequence ID" value="TXE11393.1"/>
    <property type="molecule type" value="Genomic_DNA"/>
</dbReference>
<dbReference type="RefSeq" id="WP_146917440.1">
    <property type="nucleotide sequence ID" value="NZ_VORW01000005.1"/>
</dbReference>
<evidence type="ECO:0000313" key="2">
    <source>
        <dbReference type="Proteomes" id="UP000321935"/>
    </source>
</evidence>
<dbReference type="InterPro" id="IPR009241">
    <property type="entry name" value="HigB-like"/>
</dbReference>
<dbReference type="AlphaFoldDB" id="A0A5C7AUT7"/>
<dbReference type="Proteomes" id="UP000321935">
    <property type="component" value="Unassembled WGS sequence"/>
</dbReference>
<name>A0A5C7AUT7_9BACT</name>
<sequence length="110" mass="13236">MIKRFETILLEDVMIFLKQVGEKPRNKIFQNIERASHQTDPKLFKKLAGDIWEFRTVYAGLQYRLLAFWDKRDNKKTLVMATHGFVKKTDKVDKKDFDKANRIRQQYLNE</sequence>
<proteinExistence type="predicted"/>
<accession>A0A5C7AUT7</accession>
<organism evidence="1 2">
    <name type="scientific">Algoriphagus aquimarinus</name>
    <dbReference type="NCBI Taxonomy" id="237018"/>
    <lineage>
        <taxon>Bacteria</taxon>
        <taxon>Pseudomonadati</taxon>
        <taxon>Bacteroidota</taxon>
        <taxon>Cytophagia</taxon>
        <taxon>Cytophagales</taxon>
        <taxon>Cyclobacteriaceae</taxon>
        <taxon>Algoriphagus</taxon>
    </lineage>
</organism>
<protein>
    <submittedName>
        <fullName evidence="1">Type II toxin-antitoxin system RelE/ParE family toxin</fullName>
    </submittedName>
</protein>
<dbReference type="Pfam" id="PF05973">
    <property type="entry name" value="Gp49"/>
    <property type="match status" value="1"/>
</dbReference>
<reference evidence="1 2" key="1">
    <citation type="submission" date="2019-08" db="EMBL/GenBank/DDBJ databases">
        <title>Genomes sequence of Algoriphagus aquimarinus ACAM450.</title>
        <authorList>
            <person name="Bowman J.P."/>
        </authorList>
    </citation>
    <scope>NUCLEOTIDE SEQUENCE [LARGE SCALE GENOMIC DNA]</scope>
    <source>
        <strain evidence="1 2">ACAM 450</strain>
    </source>
</reference>
<dbReference type="OrthoDB" id="573082at2"/>
<evidence type="ECO:0000313" key="1">
    <source>
        <dbReference type="EMBL" id="TXE11393.1"/>
    </source>
</evidence>
<comment type="caution">
    <text evidence="1">The sequence shown here is derived from an EMBL/GenBank/DDBJ whole genome shotgun (WGS) entry which is preliminary data.</text>
</comment>